<dbReference type="STRING" id="32507.ENSNBRP00000025050"/>
<evidence type="ECO:0000256" key="1">
    <source>
        <dbReference type="ARBA" id="ARBA00006082"/>
    </source>
</evidence>
<accession>A0A3Q4HND0</accession>
<organism evidence="2 3">
    <name type="scientific">Neolamprologus brichardi</name>
    <name type="common">Fairy cichlid</name>
    <name type="synonym">Lamprologus brichardi</name>
    <dbReference type="NCBI Taxonomy" id="32507"/>
    <lineage>
        <taxon>Eukaryota</taxon>
        <taxon>Metazoa</taxon>
        <taxon>Chordata</taxon>
        <taxon>Craniata</taxon>
        <taxon>Vertebrata</taxon>
        <taxon>Euteleostomi</taxon>
        <taxon>Actinopterygii</taxon>
        <taxon>Neopterygii</taxon>
        <taxon>Teleostei</taxon>
        <taxon>Neoteleostei</taxon>
        <taxon>Acanthomorphata</taxon>
        <taxon>Ovalentaria</taxon>
        <taxon>Cichlomorphae</taxon>
        <taxon>Cichliformes</taxon>
        <taxon>Cichlidae</taxon>
        <taxon>African cichlids</taxon>
        <taxon>Pseudocrenilabrinae</taxon>
        <taxon>Lamprologini</taxon>
        <taxon>Neolamprologus</taxon>
    </lineage>
</organism>
<dbReference type="InterPro" id="IPR002099">
    <property type="entry name" value="MutL/Mlh/PMS"/>
</dbReference>
<dbReference type="Ensembl" id="ENSNBRT00000025703.1">
    <property type="protein sequence ID" value="ENSNBRP00000025050.1"/>
    <property type="gene ID" value="ENSNBRG00000019021.1"/>
</dbReference>
<dbReference type="InterPro" id="IPR038973">
    <property type="entry name" value="MutL/Mlh/Pms-like"/>
</dbReference>
<dbReference type="Proteomes" id="UP000261580">
    <property type="component" value="Unassembled WGS sequence"/>
</dbReference>
<dbReference type="PANTHER" id="PTHR10073:SF54">
    <property type="entry name" value="PMS1 PROTEIN HOMOLOG 1"/>
    <property type="match status" value="1"/>
</dbReference>
<dbReference type="AlphaFoldDB" id="A0A3Q4HND0"/>
<keyword evidence="3" id="KW-1185">Reference proteome</keyword>
<evidence type="ECO:0000313" key="2">
    <source>
        <dbReference type="Ensembl" id="ENSNBRP00000025050.1"/>
    </source>
</evidence>
<dbReference type="Gene3D" id="3.30.565.10">
    <property type="entry name" value="Histidine kinase-like ATPase, C-terminal domain"/>
    <property type="match status" value="1"/>
</dbReference>
<proteinExistence type="inferred from homology"/>
<dbReference type="GeneTree" id="ENSGT00940000157085"/>
<dbReference type="GO" id="GO:0016887">
    <property type="term" value="F:ATP hydrolysis activity"/>
    <property type="evidence" value="ECO:0007669"/>
    <property type="project" value="InterPro"/>
</dbReference>
<dbReference type="PANTHER" id="PTHR10073">
    <property type="entry name" value="DNA MISMATCH REPAIR PROTEIN MLH, PMS, MUTL"/>
    <property type="match status" value="1"/>
</dbReference>
<dbReference type="GO" id="GO:0006298">
    <property type="term" value="P:mismatch repair"/>
    <property type="evidence" value="ECO:0007669"/>
    <property type="project" value="InterPro"/>
</dbReference>
<dbReference type="Bgee" id="ENSNBRG00000019021">
    <property type="expression patterns" value="Expressed in testis and 5 other cell types or tissues"/>
</dbReference>
<dbReference type="GO" id="GO:0005524">
    <property type="term" value="F:ATP binding"/>
    <property type="evidence" value="ECO:0007669"/>
    <property type="project" value="InterPro"/>
</dbReference>
<dbReference type="NCBIfam" id="TIGR00585">
    <property type="entry name" value="mutl"/>
    <property type="match status" value="1"/>
</dbReference>
<dbReference type="PROSITE" id="PS00058">
    <property type="entry name" value="DNA_MISMATCH_REPAIR_1"/>
    <property type="match status" value="1"/>
</dbReference>
<dbReference type="CDD" id="cd16926">
    <property type="entry name" value="HATPase_MutL-MLH-PMS-like"/>
    <property type="match status" value="1"/>
</dbReference>
<dbReference type="InterPro" id="IPR036890">
    <property type="entry name" value="HATPase_C_sf"/>
</dbReference>
<dbReference type="Pfam" id="PF13589">
    <property type="entry name" value="HATPase_c_3"/>
    <property type="match status" value="1"/>
</dbReference>
<reference evidence="2" key="1">
    <citation type="submission" date="2025-08" db="UniProtKB">
        <authorList>
            <consortium name="Ensembl"/>
        </authorList>
    </citation>
    <scope>IDENTIFICATION</scope>
</reference>
<dbReference type="GO" id="GO:0032389">
    <property type="term" value="C:MutLalpha complex"/>
    <property type="evidence" value="ECO:0007669"/>
    <property type="project" value="TreeGrafter"/>
</dbReference>
<reference evidence="2" key="2">
    <citation type="submission" date="2025-09" db="UniProtKB">
        <authorList>
            <consortium name="Ensembl"/>
        </authorList>
    </citation>
    <scope>IDENTIFICATION</scope>
</reference>
<sequence length="260" mass="29083">MKQLPPDTVRLLSSSQVITSVVNVVKELIENSLDAGASSIDVKLENFGLDRIEVRDNGQGIKAVDTPVMAVRHFTSKICRHEDLEHLETYGFRGEALGSICAVAEVAVTTKTEEDEISTQYTMDLTGKIVSQKPSHLGQGTTVSVMKLFKNLPVRRQCFSSTKKCKEELKKVQDLLMAYAIIKPELRLMLVHNKGEAVRLTRQLPTNLSREDVKETLLRMEQQLGGANHTCIHGRPFLQHLTDIPTTEQEVKALLRPLEL</sequence>
<evidence type="ECO:0008006" key="4">
    <source>
        <dbReference type="Google" id="ProtNLM"/>
    </source>
</evidence>
<dbReference type="InterPro" id="IPR014762">
    <property type="entry name" value="DNA_mismatch_repair_CS"/>
</dbReference>
<dbReference type="SUPFAM" id="SSF55874">
    <property type="entry name" value="ATPase domain of HSP90 chaperone/DNA topoisomerase II/histidine kinase"/>
    <property type="match status" value="1"/>
</dbReference>
<dbReference type="FunFam" id="3.30.565.10:FF:000017">
    <property type="entry name" value="PMS1 homolog 1, mismatch repair system component"/>
    <property type="match status" value="1"/>
</dbReference>
<dbReference type="GO" id="GO:0030983">
    <property type="term" value="F:mismatched DNA binding"/>
    <property type="evidence" value="ECO:0007669"/>
    <property type="project" value="InterPro"/>
</dbReference>
<dbReference type="GO" id="GO:0140664">
    <property type="term" value="F:ATP-dependent DNA damage sensor activity"/>
    <property type="evidence" value="ECO:0007669"/>
    <property type="project" value="InterPro"/>
</dbReference>
<evidence type="ECO:0000313" key="3">
    <source>
        <dbReference type="Proteomes" id="UP000261580"/>
    </source>
</evidence>
<comment type="similarity">
    <text evidence="1">Belongs to the DNA mismatch repair MutL/HexB family.</text>
</comment>
<name>A0A3Q4HND0_NEOBR</name>
<protein>
    <recommendedName>
        <fullName evidence="4">PMS1 homolog 1, mismatch repair system component</fullName>
    </recommendedName>
</protein>